<dbReference type="Gene3D" id="3.40.50.720">
    <property type="entry name" value="NAD(P)-binding Rossmann-like Domain"/>
    <property type="match status" value="2"/>
</dbReference>
<dbReference type="Proteomes" id="UP001321804">
    <property type="component" value="Chromosome"/>
</dbReference>
<comment type="similarity">
    <text evidence="1 4">Belongs to the D-isomer specific 2-hydroxyacid dehydrogenase family.</text>
</comment>
<evidence type="ECO:0000259" key="5">
    <source>
        <dbReference type="Pfam" id="PF00389"/>
    </source>
</evidence>
<dbReference type="SUPFAM" id="SSF51735">
    <property type="entry name" value="NAD(P)-binding Rossmann-fold domains"/>
    <property type="match status" value="1"/>
</dbReference>
<dbReference type="InterPro" id="IPR006140">
    <property type="entry name" value="D-isomer_DH_NAD-bd"/>
</dbReference>
<organism evidence="7 8">
    <name type="scientific">Xylocopilactobacillus apis</name>
    <dbReference type="NCBI Taxonomy" id="2932183"/>
    <lineage>
        <taxon>Bacteria</taxon>
        <taxon>Bacillati</taxon>
        <taxon>Bacillota</taxon>
        <taxon>Bacilli</taxon>
        <taxon>Lactobacillales</taxon>
        <taxon>Lactobacillaceae</taxon>
        <taxon>Xylocopilactobacillus</taxon>
    </lineage>
</organism>
<evidence type="ECO:0000256" key="1">
    <source>
        <dbReference type="ARBA" id="ARBA00005854"/>
    </source>
</evidence>
<dbReference type="InterPro" id="IPR050857">
    <property type="entry name" value="D-2-hydroxyacid_DH"/>
</dbReference>
<dbReference type="InterPro" id="IPR029753">
    <property type="entry name" value="D-isomer_DH_CS"/>
</dbReference>
<evidence type="ECO:0000259" key="6">
    <source>
        <dbReference type="Pfam" id="PF02826"/>
    </source>
</evidence>
<proteinExistence type="inferred from homology"/>
<feature type="domain" description="D-isomer specific 2-hydroxyacid dehydrogenase catalytic" evidence="5">
    <location>
        <begin position="3"/>
        <end position="316"/>
    </location>
</feature>
<dbReference type="GO" id="GO:0051287">
    <property type="term" value="F:NAD binding"/>
    <property type="evidence" value="ECO:0007669"/>
    <property type="project" value="InterPro"/>
</dbReference>
<gene>
    <name evidence="7" type="ORF">KIMC2_05770</name>
</gene>
<reference evidence="7 8" key="1">
    <citation type="journal article" date="2023" name="Microbiol. Spectr.">
        <title>Symbiosis of Carpenter Bees with Uncharacterized Lactic Acid Bacteria Showing NAD Auxotrophy.</title>
        <authorList>
            <person name="Kawasaki S."/>
            <person name="Ozawa K."/>
            <person name="Mori T."/>
            <person name="Yamamoto A."/>
            <person name="Ito M."/>
            <person name="Ohkuma M."/>
            <person name="Sakamoto M."/>
            <person name="Matsutani M."/>
        </authorList>
    </citation>
    <scope>NUCLEOTIDE SEQUENCE [LARGE SCALE GENOMIC DNA]</scope>
    <source>
        <strain evidence="7 8">KimC2</strain>
    </source>
</reference>
<evidence type="ECO:0000313" key="8">
    <source>
        <dbReference type="Proteomes" id="UP001321804"/>
    </source>
</evidence>
<dbReference type="Pfam" id="PF02826">
    <property type="entry name" value="2-Hacid_dh_C"/>
    <property type="match status" value="1"/>
</dbReference>
<dbReference type="KEGG" id="xak:KIMC2_05770"/>
<sequence length="318" mass="35289">MKVYITDPIPKVAREKLEENHLEVTTFDGNGKLIIEKELIQAVENTDFLITSLSTKVSPNVIDHAKDLKLIANFGAGFNNIDTVYARKKGILVTNTPLVSTNSVAEVTLALMLSISHRIVEGDTLMRNNGFSGWQPLFFLGHELAGKTLGIVGLGHIGKAVANLAQNFSMNVKYWQPRRLNSEQESILNVEYRDFEDLIKNADLITIHAPANKDNFHQFNTDIFNKMKESSFIINAARGPIIDEKALVSALKEKQIAGAALDVYENEPNVEPELKKMKNVILTPHIGNATVEARNAMAEIVVDNIMKVIRGEEVTTVN</sequence>
<dbReference type="Pfam" id="PF00389">
    <property type="entry name" value="2-Hacid_dh"/>
    <property type="match status" value="1"/>
</dbReference>
<dbReference type="InterPro" id="IPR006139">
    <property type="entry name" value="D-isomer_2_OHA_DH_cat_dom"/>
</dbReference>
<evidence type="ECO:0000256" key="3">
    <source>
        <dbReference type="ARBA" id="ARBA00023027"/>
    </source>
</evidence>
<name>A0AAU9D165_9LACO</name>
<keyword evidence="8" id="KW-1185">Reference proteome</keyword>
<accession>A0AAU9D165</accession>
<dbReference type="GO" id="GO:0016616">
    <property type="term" value="F:oxidoreductase activity, acting on the CH-OH group of donors, NAD or NADP as acceptor"/>
    <property type="evidence" value="ECO:0007669"/>
    <property type="project" value="InterPro"/>
</dbReference>
<dbReference type="InterPro" id="IPR036291">
    <property type="entry name" value="NAD(P)-bd_dom_sf"/>
</dbReference>
<keyword evidence="3" id="KW-0520">NAD</keyword>
<dbReference type="PROSITE" id="PS00671">
    <property type="entry name" value="D_2_HYDROXYACID_DH_3"/>
    <property type="match status" value="1"/>
</dbReference>
<feature type="domain" description="D-isomer specific 2-hydroxyacid dehydrogenase NAD-binding" evidence="6">
    <location>
        <begin position="109"/>
        <end position="287"/>
    </location>
</feature>
<dbReference type="AlphaFoldDB" id="A0AAU9D165"/>
<dbReference type="SUPFAM" id="SSF52283">
    <property type="entry name" value="Formate/glycerate dehydrogenase catalytic domain-like"/>
    <property type="match status" value="1"/>
</dbReference>
<dbReference type="EMBL" id="AP026801">
    <property type="protein sequence ID" value="BDR56015.1"/>
    <property type="molecule type" value="Genomic_DNA"/>
</dbReference>
<evidence type="ECO:0000256" key="4">
    <source>
        <dbReference type="RuleBase" id="RU003719"/>
    </source>
</evidence>
<keyword evidence="2 4" id="KW-0560">Oxidoreductase</keyword>
<dbReference type="PANTHER" id="PTHR42789">
    <property type="entry name" value="D-ISOMER SPECIFIC 2-HYDROXYACID DEHYDROGENASE FAMILY PROTEIN (AFU_ORTHOLOGUE AFUA_6G10090)"/>
    <property type="match status" value="1"/>
</dbReference>
<protein>
    <submittedName>
        <fullName evidence="7">2-hydroxyacid dehydrogenase</fullName>
    </submittedName>
</protein>
<dbReference type="FunFam" id="3.40.50.720:FF:000203">
    <property type="entry name" value="D-3-phosphoglycerate dehydrogenase (SerA)"/>
    <property type="match status" value="1"/>
</dbReference>
<evidence type="ECO:0000256" key="2">
    <source>
        <dbReference type="ARBA" id="ARBA00023002"/>
    </source>
</evidence>
<dbReference type="PANTHER" id="PTHR42789:SF1">
    <property type="entry name" value="D-ISOMER SPECIFIC 2-HYDROXYACID DEHYDROGENASE FAMILY PROTEIN (AFU_ORTHOLOGUE AFUA_6G10090)"/>
    <property type="match status" value="1"/>
</dbReference>
<evidence type="ECO:0000313" key="7">
    <source>
        <dbReference type="EMBL" id="BDR56015.1"/>
    </source>
</evidence>